<dbReference type="OMA" id="KEAMCIN"/>
<proteinExistence type="inferred from homology"/>
<protein>
    <recommendedName>
        <fullName evidence="3">Kinesin motor domain-containing protein</fullName>
    </recommendedName>
</protein>
<dbReference type="AlphaFoldDB" id="A0A059CEB5"/>
<dbReference type="InterPro" id="IPR001752">
    <property type="entry name" value="Kinesin_motor_dom"/>
</dbReference>
<keyword evidence="2" id="KW-0067">ATP-binding</keyword>
<sequence>MKIISRHLEEQPQGKHPELDLVFGDLLKERGRLLSTSSPLEDLSTRGSKCCRTCSKEGNCDHRNVFEMQEKELLDLKTLLVKTKREFEDLQFQFQRDLKQLGNQVQEMSTAALGYHKVVKENRNLYNMVQDLKGNIRVYCRIRHIFNAEAKNVVDFIGEDGLLVIVDPSKPIKMEGKFMDGYNVCIFAYGQTGLGKTHTMSGPSGELTKDMGINYLAVNDLFKLSNRRKDIITYDIHVQMVEICNEQVRDLLAEDSASSIYPLKWIILCTSDGGLSLPDATMHSVNSTADVVNLMKLGDVNRVVSSTALNNRSSRCHSVLTVNVQGKDVSGSILRGCLHLVDLAGSEQVDKSEVRGERLKEAQYIKRSLSCLGDVITALAQENSHVPYRNSKLTLLLQDSLGGNAKTLMLAHVNPERD</sequence>
<organism evidence="4">
    <name type="scientific">Eucalyptus grandis</name>
    <name type="common">Flooded gum</name>
    <dbReference type="NCBI Taxonomy" id="71139"/>
    <lineage>
        <taxon>Eukaryota</taxon>
        <taxon>Viridiplantae</taxon>
        <taxon>Streptophyta</taxon>
        <taxon>Embryophyta</taxon>
        <taxon>Tracheophyta</taxon>
        <taxon>Spermatophyta</taxon>
        <taxon>Magnoliopsida</taxon>
        <taxon>eudicotyledons</taxon>
        <taxon>Gunneridae</taxon>
        <taxon>Pentapetalae</taxon>
        <taxon>rosids</taxon>
        <taxon>malvids</taxon>
        <taxon>Myrtales</taxon>
        <taxon>Myrtaceae</taxon>
        <taxon>Myrtoideae</taxon>
        <taxon>Eucalypteae</taxon>
        <taxon>Eucalyptus</taxon>
    </lineage>
</organism>
<dbReference type="GO" id="GO:0007018">
    <property type="term" value="P:microtubule-based movement"/>
    <property type="evidence" value="ECO:0007669"/>
    <property type="project" value="InterPro"/>
</dbReference>
<dbReference type="Gene3D" id="3.40.850.10">
    <property type="entry name" value="Kinesin motor domain"/>
    <property type="match status" value="1"/>
</dbReference>
<dbReference type="Gramene" id="KCW76476">
    <property type="protein sequence ID" value="KCW76476"/>
    <property type="gene ID" value="EUGRSUZ_D00866"/>
</dbReference>
<gene>
    <name evidence="4" type="ORF">EUGRSUZ_D00866</name>
</gene>
<dbReference type="GO" id="GO:0015630">
    <property type="term" value="C:microtubule cytoskeleton"/>
    <property type="evidence" value="ECO:0000318"/>
    <property type="project" value="GO_Central"/>
</dbReference>
<dbReference type="InterPro" id="IPR027640">
    <property type="entry name" value="Kinesin-like_fam"/>
</dbReference>
<evidence type="ECO:0000256" key="1">
    <source>
        <dbReference type="ARBA" id="ARBA00023175"/>
    </source>
</evidence>
<dbReference type="GO" id="GO:0008017">
    <property type="term" value="F:microtubule binding"/>
    <property type="evidence" value="ECO:0000318"/>
    <property type="project" value="GO_Central"/>
</dbReference>
<accession>A0A059CEB5</accession>
<keyword evidence="1 2" id="KW-0505">Motor protein</keyword>
<dbReference type="SMART" id="SM00129">
    <property type="entry name" value="KISc"/>
    <property type="match status" value="1"/>
</dbReference>
<dbReference type="PANTHER" id="PTHR47972:SF4">
    <property type="entry name" value="KINESIN-LIKE PROTEIN KIN-14L"/>
    <property type="match status" value="1"/>
</dbReference>
<dbReference type="EMBL" id="KK198756">
    <property type="protein sequence ID" value="KCW76476.1"/>
    <property type="molecule type" value="Genomic_DNA"/>
</dbReference>
<dbReference type="PRINTS" id="PR00380">
    <property type="entry name" value="KINESINHEAVY"/>
</dbReference>
<dbReference type="PROSITE" id="PS50067">
    <property type="entry name" value="KINESIN_MOTOR_2"/>
    <property type="match status" value="1"/>
</dbReference>
<comment type="similarity">
    <text evidence="2">Belongs to the TRAFAC class myosin-kinesin ATPase superfamily. Kinesin family.</text>
</comment>
<reference evidence="4" key="1">
    <citation type="submission" date="2013-07" db="EMBL/GenBank/DDBJ databases">
        <title>The genome of Eucalyptus grandis.</title>
        <authorList>
            <person name="Schmutz J."/>
            <person name="Hayes R."/>
            <person name="Myburg A."/>
            <person name="Tuskan G."/>
            <person name="Grattapaglia D."/>
            <person name="Rokhsar D.S."/>
        </authorList>
    </citation>
    <scope>NUCLEOTIDE SEQUENCE</scope>
    <source>
        <tissue evidence="4">Leaf extractions</tissue>
    </source>
</reference>
<dbReference type="STRING" id="71139.A0A059CEB5"/>
<evidence type="ECO:0000259" key="3">
    <source>
        <dbReference type="PROSITE" id="PS50067"/>
    </source>
</evidence>
<dbReference type="InterPro" id="IPR027417">
    <property type="entry name" value="P-loop_NTPase"/>
</dbReference>
<dbReference type="PANTHER" id="PTHR47972">
    <property type="entry name" value="KINESIN-LIKE PROTEIN KLP-3"/>
    <property type="match status" value="1"/>
</dbReference>
<dbReference type="GO" id="GO:0007017">
    <property type="term" value="P:microtubule-based process"/>
    <property type="evidence" value="ECO:0000318"/>
    <property type="project" value="GO_Central"/>
</dbReference>
<keyword evidence="2" id="KW-0547">Nucleotide-binding</keyword>
<dbReference type="InterPro" id="IPR036961">
    <property type="entry name" value="Kinesin_motor_dom_sf"/>
</dbReference>
<dbReference type="InterPro" id="IPR031852">
    <property type="entry name" value="Vik1/Cik1_MT-bd"/>
</dbReference>
<feature type="binding site" evidence="2">
    <location>
        <begin position="190"/>
        <end position="197"/>
    </location>
    <ligand>
        <name>ATP</name>
        <dbReference type="ChEBI" id="CHEBI:30616"/>
    </ligand>
</feature>
<name>A0A059CEB5_EUCGR</name>
<dbReference type="SUPFAM" id="SSF52540">
    <property type="entry name" value="P-loop containing nucleoside triphosphate hydrolases"/>
    <property type="match status" value="1"/>
</dbReference>
<evidence type="ECO:0000256" key="2">
    <source>
        <dbReference type="PROSITE-ProRule" id="PRU00283"/>
    </source>
</evidence>
<dbReference type="GO" id="GO:0005524">
    <property type="term" value="F:ATP binding"/>
    <property type="evidence" value="ECO:0007669"/>
    <property type="project" value="UniProtKB-UniRule"/>
</dbReference>
<dbReference type="Pfam" id="PF16796">
    <property type="entry name" value="Microtub_bd"/>
    <property type="match status" value="1"/>
</dbReference>
<dbReference type="Pfam" id="PF00225">
    <property type="entry name" value="Kinesin"/>
    <property type="match status" value="1"/>
</dbReference>
<dbReference type="GO" id="GO:0003777">
    <property type="term" value="F:microtubule motor activity"/>
    <property type="evidence" value="ECO:0007669"/>
    <property type="project" value="InterPro"/>
</dbReference>
<feature type="domain" description="Kinesin motor" evidence="3">
    <location>
        <begin position="178"/>
        <end position="418"/>
    </location>
</feature>
<evidence type="ECO:0000313" key="4">
    <source>
        <dbReference type="EMBL" id="KCW76476.1"/>
    </source>
</evidence>
<dbReference type="InParanoid" id="A0A059CEB5"/>